<evidence type="ECO:0000256" key="1">
    <source>
        <dbReference type="ARBA" id="ARBA00007458"/>
    </source>
</evidence>
<dbReference type="eggNOG" id="arCOG03450">
    <property type="taxonomic scope" value="Archaea"/>
</dbReference>
<gene>
    <name evidence="3" type="ordered locus">MmarC6_1806</name>
</gene>
<dbReference type="KEGG" id="mmx:MmarC6_1806"/>
<dbReference type="InterPro" id="IPR010319">
    <property type="entry name" value="Transglutaminase-like_Cys_pept"/>
</dbReference>
<reference evidence="3" key="1">
    <citation type="submission" date="2007-10" db="EMBL/GenBank/DDBJ databases">
        <title>Complete sequence of Methanococcus maripaludis C6.</title>
        <authorList>
            <consortium name="US DOE Joint Genome Institute"/>
            <person name="Copeland A."/>
            <person name="Lucas S."/>
            <person name="Lapidus A."/>
            <person name="Barry K."/>
            <person name="Glavina del Rio T."/>
            <person name="Dalin E."/>
            <person name="Tice H."/>
            <person name="Pitluck S."/>
            <person name="Clum A."/>
            <person name="Schmutz J."/>
            <person name="Larimer F."/>
            <person name="Land M."/>
            <person name="Hauser L."/>
            <person name="Kyrpides N."/>
            <person name="Mikhailova N."/>
            <person name="Sieprawska-Lupa M."/>
            <person name="Whitman W.B."/>
            <person name="Richardson P."/>
        </authorList>
    </citation>
    <scope>NUCLEOTIDE SEQUENCE [LARGE SCALE GENOMIC DNA]</scope>
    <source>
        <strain evidence="3">C6</strain>
    </source>
</reference>
<dbReference type="STRING" id="444158.MmarC6_1806"/>
<sequence length="452" mass="52160">MKKIVFSAVIIFIILSGCIEDLKIISEEFNILTNSENLNVNINSETFEKGDELTILGSLIGKSSEVNVKISKYGSSEYIISKNVSISDSGFEFKMNTESLETGNYSIKITTESGFYKIITFEILNNETYIENENNNELDENYNLKYSDYYLKNYSWSYDNKKWHMELSIPKSAYEYYKNKPHNREDNYAQYALSDYDKTYLESMIQIFEAASVKYNYSICEELLLITSFVQSLDYTSDSDTTDFDEYPRYPLETLVDMGGDCEDKSILTAALLNELGYDVVLVELSDHMAIGINCDEKFHGSYYEYMDKKYYYLETTDENWFIGEIPEKYLDDTVIIRPLIQIPRIIMNFSAEKIAYDKYYVYYNVTCNLENLGPGTAKNPEINIAAVALEDGENYVWNSDTTIELENYEEGDYAVITSKLKIPRNSLTKIRCTISGDNFKTVEVSSQAFNT</sequence>
<accession>A9AB94</accession>
<dbReference type="PANTHER" id="PTHR39327">
    <property type="match status" value="1"/>
</dbReference>
<proteinExistence type="inferred from homology"/>
<evidence type="ECO:0000259" key="2">
    <source>
        <dbReference type="Pfam" id="PF04473"/>
    </source>
</evidence>
<dbReference type="Gene3D" id="3.10.620.30">
    <property type="match status" value="1"/>
</dbReference>
<dbReference type="InterPro" id="IPR007562">
    <property type="entry name" value="Transglutaminase-like_domain"/>
</dbReference>
<dbReference type="HOGENOM" id="CLU_044036_0_0_2"/>
<dbReference type="EMBL" id="CP000867">
    <property type="protein sequence ID" value="ABX02617.1"/>
    <property type="molecule type" value="Genomic_DNA"/>
</dbReference>
<comment type="similarity">
    <text evidence="1">Belongs to the UPF0252 family.</text>
</comment>
<dbReference type="OrthoDB" id="62160at2157"/>
<dbReference type="PANTHER" id="PTHR39327:SF1">
    <property type="entry name" value="BLR5470 PROTEIN"/>
    <property type="match status" value="1"/>
</dbReference>
<organism evidence="3">
    <name type="scientific">Methanococcus maripaludis (strain C6 / ATCC BAA-1332)</name>
    <dbReference type="NCBI Taxonomy" id="444158"/>
    <lineage>
        <taxon>Archaea</taxon>
        <taxon>Methanobacteriati</taxon>
        <taxon>Methanobacteriota</taxon>
        <taxon>Methanomada group</taxon>
        <taxon>Methanococci</taxon>
        <taxon>Methanococcales</taxon>
        <taxon>Methanococcaceae</taxon>
        <taxon>Methanococcus</taxon>
    </lineage>
</organism>
<dbReference type="PROSITE" id="PS51257">
    <property type="entry name" value="PROKAR_LIPOPROTEIN"/>
    <property type="match status" value="1"/>
</dbReference>
<protein>
    <recommendedName>
        <fullName evidence="2">Transglutaminase-like domain-containing protein</fullName>
    </recommendedName>
</protein>
<feature type="domain" description="Transglutaminase-like" evidence="2">
    <location>
        <begin position="204"/>
        <end position="300"/>
    </location>
</feature>
<dbReference type="AlphaFoldDB" id="A9AB94"/>
<dbReference type="Pfam" id="PF04473">
    <property type="entry name" value="DUF553"/>
    <property type="match status" value="1"/>
</dbReference>
<name>A9AB94_METM6</name>
<evidence type="ECO:0000313" key="3">
    <source>
        <dbReference type="EMBL" id="ABX02617.1"/>
    </source>
</evidence>